<comment type="catalytic activity">
    <reaction evidence="9">
        <text>L-threonyl-[protein] + ATP = O-phospho-L-threonyl-[protein] + ADP + H(+)</text>
        <dbReference type="Rhea" id="RHEA:46608"/>
        <dbReference type="Rhea" id="RHEA-COMP:11060"/>
        <dbReference type="Rhea" id="RHEA-COMP:11605"/>
        <dbReference type="ChEBI" id="CHEBI:15378"/>
        <dbReference type="ChEBI" id="CHEBI:30013"/>
        <dbReference type="ChEBI" id="CHEBI:30616"/>
        <dbReference type="ChEBI" id="CHEBI:61977"/>
        <dbReference type="ChEBI" id="CHEBI:456216"/>
        <dbReference type="EC" id="2.7.12.1"/>
    </reaction>
</comment>
<evidence type="ECO:0000256" key="8">
    <source>
        <dbReference type="ARBA" id="ARBA00049003"/>
    </source>
</evidence>
<feature type="region of interest" description="Disordered" evidence="12">
    <location>
        <begin position="629"/>
        <end position="668"/>
    </location>
</feature>
<feature type="compositionally biased region" description="Low complexity" evidence="12">
    <location>
        <begin position="638"/>
        <end position="662"/>
    </location>
</feature>
<feature type="compositionally biased region" description="Low complexity" evidence="12">
    <location>
        <begin position="829"/>
        <end position="850"/>
    </location>
</feature>
<feature type="compositionally biased region" description="Polar residues" evidence="12">
    <location>
        <begin position="1278"/>
        <end position="1289"/>
    </location>
</feature>
<dbReference type="Gene3D" id="1.10.510.10">
    <property type="entry name" value="Transferase(Phosphotransferase) domain 1"/>
    <property type="match status" value="1"/>
</dbReference>
<comment type="similarity">
    <text evidence="1">Belongs to the protein kinase superfamily. CMGC Ser/Thr protein kinase family. MNB/DYRK subfamily.</text>
</comment>
<feature type="compositionally biased region" description="Polar residues" evidence="12">
    <location>
        <begin position="265"/>
        <end position="289"/>
    </location>
</feature>
<evidence type="ECO:0000256" key="5">
    <source>
        <dbReference type="ARBA" id="ARBA00022741"/>
    </source>
</evidence>
<evidence type="ECO:0000259" key="13">
    <source>
        <dbReference type="PROSITE" id="PS50011"/>
    </source>
</evidence>
<feature type="region of interest" description="Disordered" evidence="12">
    <location>
        <begin position="680"/>
        <end position="1324"/>
    </location>
</feature>
<feature type="compositionally biased region" description="Acidic residues" evidence="12">
    <location>
        <begin position="715"/>
        <end position="746"/>
    </location>
</feature>
<feature type="compositionally biased region" description="Polar residues" evidence="12">
    <location>
        <begin position="101"/>
        <end position="114"/>
    </location>
</feature>
<keyword evidence="6" id="KW-0418">Kinase</keyword>
<gene>
    <name evidence="14" type="ORF">A4X09_0g4684</name>
</gene>
<feature type="compositionally biased region" description="Low complexity" evidence="12">
    <location>
        <begin position="1186"/>
        <end position="1199"/>
    </location>
</feature>
<feature type="compositionally biased region" description="Low complexity" evidence="12">
    <location>
        <begin position="960"/>
        <end position="970"/>
    </location>
</feature>
<feature type="compositionally biased region" description="Polar residues" evidence="12">
    <location>
        <begin position="1172"/>
        <end position="1182"/>
    </location>
</feature>
<evidence type="ECO:0000256" key="9">
    <source>
        <dbReference type="ARBA" id="ARBA00049308"/>
    </source>
</evidence>
<dbReference type="InterPro" id="IPR008271">
    <property type="entry name" value="Ser/Thr_kinase_AS"/>
</dbReference>
<dbReference type="Pfam" id="PF00069">
    <property type="entry name" value="Pkinase"/>
    <property type="match status" value="1"/>
</dbReference>
<feature type="compositionally biased region" description="Low complexity" evidence="12">
    <location>
        <begin position="1997"/>
        <end position="2015"/>
    </location>
</feature>
<feature type="compositionally biased region" description="Acidic residues" evidence="12">
    <location>
        <begin position="549"/>
        <end position="578"/>
    </location>
</feature>
<feature type="region of interest" description="Disordered" evidence="12">
    <location>
        <begin position="324"/>
        <end position="400"/>
    </location>
</feature>
<feature type="compositionally biased region" description="Basic and acidic residues" evidence="12">
    <location>
        <begin position="498"/>
        <end position="507"/>
    </location>
</feature>
<comment type="caution">
    <text evidence="14">The sequence shown here is derived from an EMBL/GenBank/DDBJ whole genome shotgun (WGS) entry which is preliminary data.</text>
</comment>
<feature type="compositionally biased region" description="Basic residues" evidence="12">
    <location>
        <begin position="187"/>
        <end position="199"/>
    </location>
</feature>
<accession>A0A8X7N8Y1</accession>
<evidence type="ECO:0000313" key="15">
    <source>
        <dbReference type="Proteomes" id="UP000078113"/>
    </source>
</evidence>
<dbReference type="InterPro" id="IPR050494">
    <property type="entry name" value="Ser_Thr_dual-spec_kinase"/>
</dbReference>
<sequence length="2043" mass="217160">MTKQSSRSRSNPASVPNSTRNSVASSRALSAISSLSSLPRGFVDDGGPTSPEFDFAALRAASRTAPTPQDPASPPYSIAALSDDEDFGKLDTRYRDEDQGLSPQHTSYPSSSKGITAPREASRHTQSSRSPRTEPLSRSYSSNVNGTSYNSSANFDPPTNNNANGLSTYSSRSTSGTKSPASSLTPSKRKPATRNKFHLSSHSNSSRDAQGESSTASRQPSGSYLAGKSSPSSATYSSLGSSIAAPQKPSRSSVHSDRYHRSLRATRSSVDLTPSTSPDPKHSYSNASVYKSPGSPYNHKQQLSYRAESAYAPITVTSEIVAGVSSSAPSAFHPSSRAPQSSSQHLSAGKRLKTHKSLGSMPAPVNGSSGQNGRMAGPSHSFIPDSPSSSSNPYGGMMRRKSAAGIEIDVSAANNSSMPGGAASLPQSPRVRSSASTNLRPMNNKRSTQGLRSMSSTATGIKSSTAGRMSERARPSPRIGDLTWATDDTGPFGAGDVELSRRTDRFASVDLGPFGGGSEEEEDEEDDASTRLARAVLRPSVRKPGMGLDDSEEEEEEDEEDEDEDEDDEDDFDPDDDDAFTRRHKFGAPVSAVKRSRGIGIGTVGLGAGLGLGMPPKTSAAAVAKKLVPETTKSTERSVSSSKAPKVSKAGVSSRSVSEEVSTGGRWSEGFDLNAAIAELLNEDRERRRERRRRRAAARDRRRRREAGENVSEPGSDEEDLDLDDDDDGDEDEELDVDLNTGDDAEALERRMDELAVSVSTGKGVKSSSKASAAAAVSGMRLASDPTHGVQQKDRSRTAGASTPGSVAELGRGASSQQQTQTPLGSGKSRQQQQPASSSSAAYSGATPSSKGGSRRTPVLHVPDGDAPEWEQNGTSPSRASLEPERAARQASISGASVVGASPNTASSLRSMEQREYNRRLARQSGGLLARQSEAEPLPASPRSVSGSIAPPGVISASTSSGGSSSKSGLLGLGGLLKRESKKNLNSPKEEKDYAGGFQHSNHDSSRKTSLDFGPGTPTSATSKGSANSSSLNLQAQGQQQQHQSSSQIVKKTSALLGRKRGKTMPSSASPPPSQATQLPPMQVAPLHEGPAPLTNGTSSLASAGWTQQSMSQDSASRRRLSQSNSAQDLSGSTRSANARNALPTITASPSAANLRTPSQDQQDSWPERQHLSPSVPASSNRSVKESGVSSKPVSPVSVTASRIPRATASSIKSHGSGSVTMSAAANATSSLRAPSDKQRGDGSMQSSTSSHRLSGSQSHKSGQSSLAANFGIGNVEDGTSSVASSESAQPMPRRQSLTLGKTPVSSTVEKIPLPPAAARLPANSSLVPILQAYKAAKTATEVEAVLRRARIASYTSALTPSEREVLNSLSARNESRVADSSAPAKERTSGSSRPSAETSKSSSGVTRIGPSSVNATPVSSTRSTAGTMDPPSSVPAPQRKSRASLSTFTSGAKAAREQALSQSASSSSSAQATKSSVPTRGARQTAVSMTSTSRPSQLSPEPSSGASISSITTNFVDEEERLGDEEMEAYIQRQHAKKIAAGAKAEELEKMLNFPEPEPPTRAYSARQAEALWGNRLSPYEFKEMHSYEEVFYVGQARTKKQATVEKAANNFGYDDERGDYLIMTHDHIAYRYEIRDLLGRGSFGQVLQCKDHKTGKFVALKLIRNKKRFHQQALVEVKILENLTKWDPDGQYHVIRMTESFYFRNHLCIAMELLSINLYELIKANNFAGFSTRLIRRFTSQVLSSLSLMKHHKVVHCDLKPENILLRHPRKSAIKVIDFGSSCFENEKVYTYIQSRFYRSPEVILGMNYHTAIDIWSLGCIIAELYTGYPLFPGENEQEQLACIMEVLGVPDRYLIDRSSRKKLFFDSSGSPRPVVNSKGKRRRPATKSLAQVLKCNDELFIDFISKCLVWDPERRIKPDPALRHPWILQGRRLAAAAAASSPTPYSTNGVYSVPTSVPRKITASSSNAAGSSSGSGSAANSGSGVSATPGRKQSSNAGLSSSASRSTILSNTHSTPARRTSVMNGGATPMRTPRSQQPVS</sequence>
<feature type="compositionally biased region" description="Polar residues" evidence="12">
    <location>
        <begin position="1244"/>
        <end position="1254"/>
    </location>
</feature>
<dbReference type="FunFam" id="1.10.510.10:FF:000112">
    <property type="entry name" value="Putative dual specificity tyrosine-phosphorylation-regulated kinase 2"/>
    <property type="match status" value="1"/>
</dbReference>
<dbReference type="EMBL" id="LWDG02000207">
    <property type="protein sequence ID" value="KAE8267666.1"/>
    <property type="molecule type" value="Genomic_DNA"/>
</dbReference>
<feature type="region of interest" description="Disordered" evidence="12">
    <location>
        <begin position="413"/>
        <end position="594"/>
    </location>
</feature>
<dbReference type="GO" id="GO:0005524">
    <property type="term" value="F:ATP binding"/>
    <property type="evidence" value="ECO:0007669"/>
    <property type="project" value="UniProtKB-UniRule"/>
</dbReference>
<feature type="compositionally biased region" description="Basic and acidic residues" evidence="12">
    <location>
        <begin position="87"/>
        <end position="98"/>
    </location>
</feature>
<evidence type="ECO:0000256" key="12">
    <source>
        <dbReference type="SAM" id="MobiDB-lite"/>
    </source>
</evidence>
<feature type="compositionally biased region" description="Low complexity" evidence="12">
    <location>
        <begin position="22"/>
        <end position="38"/>
    </location>
</feature>
<keyword evidence="5 11" id="KW-0547">Nucleotide-binding</keyword>
<evidence type="ECO:0000256" key="10">
    <source>
        <dbReference type="ARBA" id="ARBA00051680"/>
    </source>
</evidence>
<dbReference type="PROSITE" id="PS00108">
    <property type="entry name" value="PROTEIN_KINASE_ST"/>
    <property type="match status" value="1"/>
</dbReference>
<feature type="compositionally biased region" description="Low complexity" evidence="12">
    <location>
        <begin position="1966"/>
        <end position="1990"/>
    </location>
</feature>
<feature type="region of interest" description="Disordered" evidence="12">
    <location>
        <begin position="1368"/>
        <end position="1515"/>
    </location>
</feature>
<evidence type="ECO:0000256" key="11">
    <source>
        <dbReference type="PROSITE-ProRule" id="PRU10141"/>
    </source>
</evidence>
<dbReference type="GO" id="GO:0005856">
    <property type="term" value="C:cytoskeleton"/>
    <property type="evidence" value="ECO:0007669"/>
    <property type="project" value="TreeGrafter"/>
</dbReference>
<dbReference type="CDD" id="cd14210">
    <property type="entry name" value="PKc_DYRK"/>
    <property type="match status" value="1"/>
</dbReference>
<dbReference type="InterPro" id="IPR042521">
    <property type="entry name" value="DYRK"/>
</dbReference>
<dbReference type="Proteomes" id="UP000078113">
    <property type="component" value="Unassembled WGS sequence"/>
</dbReference>
<feature type="compositionally biased region" description="Basic residues" evidence="12">
    <location>
        <begin position="688"/>
        <end position="705"/>
    </location>
</feature>
<dbReference type="InterPro" id="IPR000719">
    <property type="entry name" value="Prot_kinase_dom"/>
</dbReference>
<feature type="compositionally biased region" description="Polar residues" evidence="12">
    <location>
        <begin position="229"/>
        <end position="241"/>
    </location>
</feature>
<keyword evidence="7 11" id="KW-0067">ATP-binding</keyword>
<feature type="compositionally biased region" description="Polar residues" evidence="12">
    <location>
        <begin position="1486"/>
        <end position="1499"/>
    </location>
</feature>
<comment type="catalytic activity">
    <reaction evidence="10">
        <text>L-tyrosyl-[protein] + ATP = O-phospho-L-tyrosyl-[protein] + ADP + H(+)</text>
        <dbReference type="Rhea" id="RHEA:10596"/>
        <dbReference type="Rhea" id="RHEA-COMP:10136"/>
        <dbReference type="Rhea" id="RHEA-COMP:20101"/>
        <dbReference type="ChEBI" id="CHEBI:15378"/>
        <dbReference type="ChEBI" id="CHEBI:30616"/>
        <dbReference type="ChEBI" id="CHEBI:46858"/>
        <dbReference type="ChEBI" id="CHEBI:61978"/>
        <dbReference type="ChEBI" id="CHEBI:456216"/>
        <dbReference type="EC" id="2.7.12.1"/>
    </reaction>
</comment>
<feature type="compositionally biased region" description="Polar residues" evidence="12">
    <location>
        <begin position="1"/>
        <end position="21"/>
    </location>
</feature>
<feature type="compositionally biased region" description="Low complexity" evidence="12">
    <location>
        <begin position="1255"/>
        <end position="1266"/>
    </location>
</feature>
<dbReference type="EC" id="2.7.12.1" evidence="2"/>
<evidence type="ECO:0000256" key="7">
    <source>
        <dbReference type="ARBA" id="ARBA00022840"/>
    </source>
</evidence>
<feature type="compositionally biased region" description="Basic and acidic residues" evidence="12">
    <location>
        <begin position="977"/>
        <end position="994"/>
    </location>
</feature>
<organism evidence="14 15">
    <name type="scientific">Tilletia walkeri</name>
    <dbReference type="NCBI Taxonomy" id="117179"/>
    <lineage>
        <taxon>Eukaryota</taxon>
        <taxon>Fungi</taxon>
        <taxon>Dikarya</taxon>
        <taxon>Basidiomycota</taxon>
        <taxon>Ustilaginomycotina</taxon>
        <taxon>Exobasidiomycetes</taxon>
        <taxon>Tilletiales</taxon>
        <taxon>Tilletiaceae</taxon>
        <taxon>Tilletia</taxon>
    </lineage>
</organism>
<feature type="compositionally biased region" description="Polar residues" evidence="12">
    <location>
        <begin position="2016"/>
        <end position="2026"/>
    </location>
</feature>
<dbReference type="InterPro" id="IPR011009">
    <property type="entry name" value="Kinase-like_dom_sf"/>
</dbReference>
<feature type="compositionally biased region" description="Low complexity" evidence="12">
    <location>
        <begin position="1458"/>
        <end position="1477"/>
    </location>
</feature>
<evidence type="ECO:0000256" key="2">
    <source>
        <dbReference type="ARBA" id="ARBA00013203"/>
    </source>
</evidence>
<feature type="compositionally biased region" description="Polar residues" evidence="12">
    <location>
        <begin position="1390"/>
        <end position="1427"/>
    </location>
</feature>
<feature type="compositionally biased region" description="Low complexity" evidence="12">
    <location>
        <begin position="1500"/>
        <end position="1512"/>
    </location>
</feature>
<dbReference type="PANTHER" id="PTHR24058:SF22">
    <property type="entry name" value="DUAL SPECIFICITY TYROSINE-PHOSPHORYLATION-REGULATED KINASE 4"/>
    <property type="match status" value="1"/>
</dbReference>
<evidence type="ECO:0000256" key="1">
    <source>
        <dbReference type="ARBA" id="ARBA00008867"/>
    </source>
</evidence>
<dbReference type="PANTHER" id="PTHR24058">
    <property type="entry name" value="DUAL SPECIFICITY PROTEIN KINASE"/>
    <property type="match status" value="1"/>
</dbReference>
<feature type="region of interest" description="Disordered" evidence="12">
    <location>
        <begin position="1966"/>
        <end position="2043"/>
    </location>
</feature>
<feature type="compositionally biased region" description="Polar residues" evidence="12">
    <location>
        <begin position="124"/>
        <end position="186"/>
    </location>
</feature>
<keyword evidence="3" id="KW-0723">Serine/threonine-protein kinase</keyword>
<keyword evidence="4" id="KW-0808">Transferase</keyword>
<keyword evidence="15" id="KW-1185">Reference proteome</keyword>
<dbReference type="InterPro" id="IPR017441">
    <property type="entry name" value="Protein_kinase_ATP_BS"/>
</dbReference>
<dbReference type="PROSITE" id="PS50011">
    <property type="entry name" value="PROTEIN_KINASE_DOM"/>
    <property type="match status" value="1"/>
</dbReference>
<dbReference type="PROSITE" id="PS00107">
    <property type="entry name" value="PROTEIN_KINASE_ATP"/>
    <property type="match status" value="1"/>
</dbReference>
<feature type="compositionally biased region" description="Polar residues" evidence="12">
    <location>
        <begin position="425"/>
        <end position="467"/>
    </location>
</feature>
<evidence type="ECO:0000256" key="6">
    <source>
        <dbReference type="ARBA" id="ARBA00022777"/>
    </source>
</evidence>
<dbReference type="SMART" id="SM00220">
    <property type="entry name" value="S_TKc"/>
    <property type="match status" value="1"/>
</dbReference>
<reference evidence="14" key="2">
    <citation type="journal article" date="2019" name="IMA Fungus">
        <title>Genome sequencing and comparison of five Tilletia species to identify candidate genes for the detection of regulated species infecting wheat.</title>
        <authorList>
            <person name="Nguyen H.D.T."/>
            <person name="Sultana T."/>
            <person name="Kesanakurti P."/>
            <person name="Hambleton S."/>
        </authorList>
    </citation>
    <scope>NUCLEOTIDE SEQUENCE</scope>
    <source>
        <strain evidence="14">DAOMC 236422</strain>
    </source>
</reference>
<dbReference type="GO" id="GO:0005737">
    <property type="term" value="C:cytoplasm"/>
    <property type="evidence" value="ECO:0007669"/>
    <property type="project" value="TreeGrafter"/>
</dbReference>
<name>A0A8X7N8Y1_9BASI</name>
<feature type="compositionally biased region" description="Low complexity" evidence="12">
    <location>
        <begin position="378"/>
        <end position="393"/>
    </location>
</feature>
<feature type="compositionally biased region" description="Basic and acidic residues" evidence="12">
    <location>
        <begin position="1001"/>
        <end position="1010"/>
    </location>
</feature>
<feature type="compositionally biased region" description="Acidic residues" evidence="12">
    <location>
        <begin position="518"/>
        <end position="527"/>
    </location>
</feature>
<feature type="compositionally biased region" description="Polar residues" evidence="12">
    <location>
        <begin position="200"/>
        <end position="222"/>
    </location>
</feature>
<feature type="region of interest" description="Disordered" evidence="12">
    <location>
        <begin position="1"/>
        <end position="301"/>
    </location>
</feature>
<feature type="compositionally biased region" description="Low complexity" evidence="12">
    <location>
        <begin position="756"/>
        <end position="779"/>
    </location>
</feature>
<feature type="compositionally biased region" description="Polar residues" evidence="12">
    <location>
        <begin position="1296"/>
        <end position="1309"/>
    </location>
</feature>
<feature type="domain" description="Protein kinase" evidence="13">
    <location>
        <begin position="1634"/>
        <end position="1930"/>
    </location>
</feature>
<proteinExistence type="inferred from homology"/>
<evidence type="ECO:0000256" key="4">
    <source>
        <dbReference type="ARBA" id="ARBA00022679"/>
    </source>
</evidence>
<evidence type="ECO:0000256" key="3">
    <source>
        <dbReference type="ARBA" id="ARBA00022527"/>
    </source>
</evidence>
<dbReference type="GO" id="GO:0004674">
    <property type="term" value="F:protein serine/threonine kinase activity"/>
    <property type="evidence" value="ECO:0007669"/>
    <property type="project" value="UniProtKB-KW"/>
</dbReference>
<dbReference type="Gene3D" id="3.30.200.20">
    <property type="entry name" value="Phosphorylase Kinase, domain 1"/>
    <property type="match status" value="1"/>
</dbReference>
<feature type="compositionally biased region" description="Polar residues" evidence="12">
    <location>
        <begin position="1095"/>
        <end position="1115"/>
    </location>
</feature>
<reference evidence="14" key="1">
    <citation type="submission" date="2016-04" db="EMBL/GenBank/DDBJ databases">
        <authorList>
            <person name="Nguyen H.D."/>
            <person name="Samba Siva P."/>
            <person name="Cullis J."/>
            <person name="Levesque C.A."/>
            <person name="Hambleton S."/>
        </authorList>
    </citation>
    <scope>NUCLEOTIDE SEQUENCE</scope>
    <source>
        <strain evidence="14">DAOMC 236422</strain>
    </source>
</reference>
<feature type="compositionally biased region" description="Polar residues" evidence="12">
    <location>
        <begin position="814"/>
        <end position="824"/>
    </location>
</feature>
<feature type="compositionally biased region" description="Polar residues" evidence="12">
    <location>
        <begin position="1122"/>
        <end position="1165"/>
    </location>
</feature>
<dbReference type="GO" id="GO:0004712">
    <property type="term" value="F:protein serine/threonine/tyrosine kinase activity"/>
    <property type="evidence" value="ECO:0007669"/>
    <property type="project" value="UniProtKB-EC"/>
</dbReference>
<feature type="compositionally biased region" description="Polar residues" evidence="12">
    <location>
        <begin position="1208"/>
        <end position="1233"/>
    </location>
</feature>
<feature type="compositionally biased region" description="Low complexity" evidence="12">
    <location>
        <begin position="891"/>
        <end position="902"/>
    </location>
</feature>
<protein>
    <recommendedName>
        <fullName evidence="2">dual-specificity kinase</fullName>
        <ecNumber evidence="2">2.7.12.1</ecNumber>
    </recommendedName>
</protein>
<evidence type="ECO:0000313" key="14">
    <source>
        <dbReference type="EMBL" id="KAE8267666.1"/>
    </source>
</evidence>
<dbReference type="Gene3D" id="3.30.10.30">
    <property type="entry name" value="DYRK"/>
    <property type="match status" value="1"/>
</dbReference>
<feature type="compositionally biased region" description="Low complexity" evidence="12">
    <location>
        <begin position="1019"/>
        <end position="1048"/>
    </location>
</feature>
<feature type="compositionally biased region" description="Low complexity" evidence="12">
    <location>
        <begin position="325"/>
        <end position="339"/>
    </location>
</feature>
<feature type="binding site" evidence="11">
    <location>
        <position position="1663"/>
    </location>
    <ligand>
        <name>ATP</name>
        <dbReference type="ChEBI" id="CHEBI:30616"/>
    </ligand>
</feature>
<comment type="catalytic activity">
    <reaction evidence="8">
        <text>L-seryl-[protein] + ATP = O-phospho-L-seryl-[protein] + ADP + H(+)</text>
        <dbReference type="Rhea" id="RHEA:17989"/>
        <dbReference type="Rhea" id="RHEA-COMP:9863"/>
        <dbReference type="Rhea" id="RHEA-COMP:11604"/>
        <dbReference type="ChEBI" id="CHEBI:15378"/>
        <dbReference type="ChEBI" id="CHEBI:29999"/>
        <dbReference type="ChEBI" id="CHEBI:30616"/>
        <dbReference type="ChEBI" id="CHEBI:83421"/>
        <dbReference type="ChEBI" id="CHEBI:456216"/>
        <dbReference type="EC" id="2.7.12.1"/>
    </reaction>
</comment>
<dbReference type="SUPFAM" id="SSF56112">
    <property type="entry name" value="Protein kinase-like (PK-like)"/>
    <property type="match status" value="1"/>
</dbReference>